<proteinExistence type="predicted"/>
<dbReference type="EMBL" id="JAIWYP010000016">
    <property type="protein sequence ID" value="KAH3698451.1"/>
    <property type="molecule type" value="Genomic_DNA"/>
</dbReference>
<protein>
    <submittedName>
        <fullName evidence="2">Uncharacterized protein</fullName>
    </submittedName>
</protein>
<feature type="compositionally biased region" description="Polar residues" evidence="1">
    <location>
        <begin position="79"/>
        <end position="94"/>
    </location>
</feature>
<gene>
    <name evidence="2" type="ORF">DPMN_085972</name>
</gene>
<evidence type="ECO:0000313" key="2">
    <source>
        <dbReference type="EMBL" id="KAH3698451.1"/>
    </source>
</evidence>
<feature type="region of interest" description="Disordered" evidence="1">
    <location>
        <begin position="76"/>
        <end position="116"/>
    </location>
</feature>
<sequence length="116" mass="13122">MANVKLYVRTDGRTYVRTYDVRTDGRTDRWTDGQTDRNNVGVWSFITSCFENKKIRPIRPIHSPGLEPLNYKGLHSTGHYRNTRLNNASVTNNPAPADVSDIQASGRLDKSEPSDV</sequence>
<evidence type="ECO:0000313" key="3">
    <source>
        <dbReference type="Proteomes" id="UP000828390"/>
    </source>
</evidence>
<organism evidence="2 3">
    <name type="scientific">Dreissena polymorpha</name>
    <name type="common">Zebra mussel</name>
    <name type="synonym">Mytilus polymorpha</name>
    <dbReference type="NCBI Taxonomy" id="45954"/>
    <lineage>
        <taxon>Eukaryota</taxon>
        <taxon>Metazoa</taxon>
        <taxon>Spiralia</taxon>
        <taxon>Lophotrochozoa</taxon>
        <taxon>Mollusca</taxon>
        <taxon>Bivalvia</taxon>
        <taxon>Autobranchia</taxon>
        <taxon>Heteroconchia</taxon>
        <taxon>Euheterodonta</taxon>
        <taxon>Imparidentia</taxon>
        <taxon>Neoheterodontei</taxon>
        <taxon>Myida</taxon>
        <taxon>Dreissenoidea</taxon>
        <taxon>Dreissenidae</taxon>
        <taxon>Dreissena</taxon>
    </lineage>
</organism>
<keyword evidence="3" id="KW-1185">Reference proteome</keyword>
<feature type="compositionally biased region" description="Basic and acidic residues" evidence="1">
    <location>
        <begin position="107"/>
        <end position="116"/>
    </location>
</feature>
<dbReference type="AlphaFoldDB" id="A0A9D4BDB2"/>
<accession>A0A9D4BDB2</accession>
<dbReference type="Proteomes" id="UP000828390">
    <property type="component" value="Unassembled WGS sequence"/>
</dbReference>
<reference evidence="2" key="1">
    <citation type="journal article" date="2019" name="bioRxiv">
        <title>The Genome of the Zebra Mussel, Dreissena polymorpha: A Resource for Invasive Species Research.</title>
        <authorList>
            <person name="McCartney M.A."/>
            <person name="Auch B."/>
            <person name="Kono T."/>
            <person name="Mallez S."/>
            <person name="Zhang Y."/>
            <person name="Obille A."/>
            <person name="Becker A."/>
            <person name="Abrahante J.E."/>
            <person name="Garbe J."/>
            <person name="Badalamenti J.P."/>
            <person name="Herman A."/>
            <person name="Mangelson H."/>
            <person name="Liachko I."/>
            <person name="Sullivan S."/>
            <person name="Sone E.D."/>
            <person name="Koren S."/>
            <person name="Silverstein K.A.T."/>
            <person name="Beckman K.B."/>
            <person name="Gohl D.M."/>
        </authorList>
    </citation>
    <scope>NUCLEOTIDE SEQUENCE</scope>
    <source>
        <strain evidence="2">Duluth1</strain>
        <tissue evidence="2">Whole animal</tissue>
    </source>
</reference>
<reference evidence="2" key="2">
    <citation type="submission" date="2020-11" db="EMBL/GenBank/DDBJ databases">
        <authorList>
            <person name="McCartney M.A."/>
            <person name="Auch B."/>
            <person name="Kono T."/>
            <person name="Mallez S."/>
            <person name="Becker A."/>
            <person name="Gohl D.M."/>
            <person name="Silverstein K.A.T."/>
            <person name="Koren S."/>
            <person name="Bechman K.B."/>
            <person name="Herman A."/>
            <person name="Abrahante J.E."/>
            <person name="Garbe J."/>
        </authorList>
    </citation>
    <scope>NUCLEOTIDE SEQUENCE</scope>
    <source>
        <strain evidence="2">Duluth1</strain>
        <tissue evidence="2">Whole animal</tissue>
    </source>
</reference>
<evidence type="ECO:0000256" key="1">
    <source>
        <dbReference type="SAM" id="MobiDB-lite"/>
    </source>
</evidence>
<comment type="caution">
    <text evidence="2">The sequence shown here is derived from an EMBL/GenBank/DDBJ whole genome shotgun (WGS) entry which is preliminary data.</text>
</comment>
<name>A0A9D4BDB2_DREPO</name>